<keyword evidence="2" id="KW-0539">Nucleus</keyword>
<feature type="region of interest" description="Disordered" evidence="3">
    <location>
        <begin position="926"/>
        <end position="1017"/>
    </location>
</feature>
<reference evidence="6" key="1">
    <citation type="submission" date="2010-06" db="EMBL/GenBank/DDBJ databases">
        <authorList>
            <person name="Jiang H."/>
            <person name="Abraham K."/>
            <person name="Ali S."/>
            <person name="Alsbrooks S.L."/>
            <person name="Anim B.N."/>
            <person name="Anosike U.S."/>
            <person name="Attaway T."/>
            <person name="Bandaranaike D.P."/>
            <person name="Battles P.K."/>
            <person name="Bell S.N."/>
            <person name="Bell A.V."/>
            <person name="Beltran B."/>
            <person name="Bickham C."/>
            <person name="Bustamante Y."/>
            <person name="Caleb T."/>
            <person name="Canada A."/>
            <person name="Cardenas V."/>
            <person name="Carter K."/>
            <person name="Chacko J."/>
            <person name="Chandrabose M.N."/>
            <person name="Chavez D."/>
            <person name="Chavez A."/>
            <person name="Chen L."/>
            <person name="Chu H.-S."/>
            <person name="Claassen K.J."/>
            <person name="Cockrell R."/>
            <person name="Collins M."/>
            <person name="Cooper J.A."/>
            <person name="Cree A."/>
            <person name="Curry S.M."/>
            <person name="Da Y."/>
            <person name="Dao M.D."/>
            <person name="Das B."/>
            <person name="Davila M.-L."/>
            <person name="Davy-Carroll L."/>
            <person name="Denson S."/>
            <person name="Dinh H."/>
            <person name="Ebong V.E."/>
            <person name="Edwards J.R."/>
            <person name="Egan A."/>
            <person name="El-Daye J."/>
            <person name="Escobedo L."/>
            <person name="Fernandez S."/>
            <person name="Fernando P.R."/>
            <person name="Flagg N."/>
            <person name="Forbes L.D."/>
            <person name="Fowler R.G."/>
            <person name="Fu Q."/>
            <person name="Gabisi R.A."/>
            <person name="Ganer J."/>
            <person name="Garbino Pronczuk A."/>
            <person name="Garcia R.M."/>
            <person name="Garner T."/>
            <person name="Garrett T.E."/>
            <person name="Gonzalez D.A."/>
            <person name="Hamid H."/>
            <person name="Hawkins E.S."/>
            <person name="Hirani K."/>
            <person name="Hogues M.E."/>
            <person name="Hollins B."/>
            <person name="Hsiao C.-H."/>
            <person name="Jabil R."/>
            <person name="James M.L."/>
            <person name="Jhangiani S.N."/>
            <person name="Johnson B."/>
            <person name="Johnson Q."/>
            <person name="Joshi V."/>
            <person name="Kalu J.B."/>
            <person name="Kam C."/>
            <person name="Kashfia A."/>
            <person name="Keebler J."/>
            <person name="Kisamo H."/>
            <person name="Kovar C.L."/>
            <person name="Lago L.A."/>
            <person name="Lai C.-Y."/>
            <person name="Laidlaw J."/>
            <person name="Lara F."/>
            <person name="Le T.-K."/>
            <person name="Lee S.L."/>
            <person name="Legall F.H."/>
            <person name="Lemon S.J."/>
            <person name="Lewis L.R."/>
            <person name="Li B."/>
            <person name="Liu Y."/>
            <person name="Liu Y.-S."/>
            <person name="Lopez J."/>
            <person name="Lozado R.J."/>
            <person name="Lu J."/>
            <person name="Madu R.C."/>
            <person name="Maheshwari M."/>
            <person name="Maheshwari R."/>
            <person name="Malloy K."/>
            <person name="Martinez E."/>
            <person name="Mathew T."/>
            <person name="Mercado I.C."/>
            <person name="Mercado C."/>
            <person name="Meyer B."/>
            <person name="Montgomery K."/>
            <person name="Morgan M.B."/>
            <person name="Munidasa M."/>
            <person name="Nazareth L.V."/>
            <person name="Nelson J."/>
            <person name="Ng B.M."/>
            <person name="Nguyen N.B."/>
            <person name="Nguyen P.Q."/>
            <person name="Nguyen T."/>
            <person name="Obregon M."/>
            <person name="Okwuonu G.O."/>
            <person name="Onwere C.G."/>
            <person name="Orozco G."/>
            <person name="Parra A."/>
            <person name="Patel S."/>
            <person name="Patil S."/>
            <person name="Perez A."/>
            <person name="Perez Y."/>
            <person name="Pham C."/>
            <person name="Primus E.L."/>
            <person name="Pu L.-L."/>
            <person name="Puazo M."/>
            <person name="Qin X."/>
            <person name="Quiroz J.B."/>
            <person name="Reese J."/>
            <person name="Richards S."/>
            <person name="Rives C.M."/>
            <person name="Robberts R."/>
            <person name="Ruiz S.J."/>
            <person name="Ruiz M.J."/>
            <person name="Santibanez J."/>
            <person name="Schneider B.W."/>
            <person name="Sisson I."/>
            <person name="Smith M."/>
            <person name="Sodergren E."/>
            <person name="Song X.-Z."/>
            <person name="Song B.B."/>
            <person name="Summersgill H."/>
            <person name="Thelus R."/>
            <person name="Thornton R.D."/>
            <person name="Trejos Z.Y."/>
            <person name="Usmani K."/>
            <person name="Vattathil S."/>
            <person name="Villasana D."/>
            <person name="Walker D.L."/>
            <person name="Wang S."/>
            <person name="Wang K."/>
            <person name="White C.S."/>
            <person name="Williams A.C."/>
            <person name="Williamson J."/>
            <person name="Wilson K."/>
            <person name="Woghiren I.O."/>
            <person name="Woodworth J.R."/>
            <person name="Worley K.C."/>
            <person name="Wright R.A."/>
            <person name="Wu W."/>
            <person name="Young L."/>
            <person name="Zhang L."/>
            <person name="Zhang J."/>
            <person name="Zhu Y."/>
            <person name="Muzny D.M."/>
            <person name="Weinstock G."/>
            <person name="Gibbs R.A."/>
        </authorList>
    </citation>
    <scope>NUCLEOTIDE SEQUENCE [LARGE SCALE GENOMIC DNA]</scope>
    <source>
        <strain evidence="6">LSR1</strain>
    </source>
</reference>
<accession>A0A8R2NQJ3</accession>
<dbReference type="InterPro" id="IPR052620">
    <property type="entry name" value="ELYS/MEL-28_NucAsmblyFactor"/>
</dbReference>
<dbReference type="OrthoDB" id="6513151at2759"/>
<feature type="region of interest" description="Disordered" evidence="3">
    <location>
        <begin position="1307"/>
        <end position="1403"/>
    </location>
</feature>
<feature type="compositionally biased region" description="Acidic residues" evidence="3">
    <location>
        <begin position="1248"/>
        <end position="1262"/>
    </location>
</feature>
<feature type="compositionally biased region" description="Acidic residues" evidence="3">
    <location>
        <begin position="1212"/>
        <end position="1224"/>
    </location>
</feature>
<dbReference type="EnsemblMetazoa" id="XM_029487585.1">
    <property type="protein sequence ID" value="XP_029343445.1"/>
    <property type="gene ID" value="LOC100160178"/>
</dbReference>
<dbReference type="RefSeq" id="XP_029343444.1">
    <property type="nucleotide sequence ID" value="XM_029487584.1"/>
</dbReference>
<evidence type="ECO:0000256" key="1">
    <source>
        <dbReference type="ARBA" id="ARBA00004123"/>
    </source>
</evidence>
<dbReference type="RefSeq" id="XP_029343445.1">
    <property type="nucleotide sequence ID" value="XM_029487585.1"/>
</dbReference>
<dbReference type="GeneID" id="100160178"/>
<feature type="region of interest" description="Disordered" evidence="3">
    <location>
        <begin position="2287"/>
        <end position="2309"/>
    </location>
</feature>
<feature type="compositionally biased region" description="Acidic residues" evidence="3">
    <location>
        <begin position="848"/>
        <end position="911"/>
    </location>
</feature>
<dbReference type="PANTHER" id="PTHR21583">
    <property type="entry name" value="ELYS PROTEIN"/>
    <property type="match status" value="1"/>
</dbReference>
<proteinExistence type="predicted"/>
<organism evidence="5 6">
    <name type="scientific">Acyrthosiphon pisum</name>
    <name type="common">Pea aphid</name>
    <dbReference type="NCBI Taxonomy" id="7029"/>
    <lineage>
        <taxon>Eukaryota</taxon>
        <taxon>Metazoa</taxon>
        <taxon>Ecdysozoa</taxon>
        <taxon>Arthropoda</taxon>
        <taxon>Hexapoda</taxon>
        <taxon>Insecta</taxon>
        <taxon>Pterygota</taxon>
        <taxon>Neoptera</taxon>
        <taxon>Paraneoptera</taxon>
        <taxon>Hemiptera</taxon>
        <taxon>Sternorrhyncha</taxon>
        <taxon>Aphidomorpha</taxon>
        <taxon>Aphidoidea</taxon>
        <taxon>Aphididae</taxon>
        <taxon>Macrosiphini</taxon>
        <taxon>Acyrthosiphon</taxon>
    </lineage>
</organism>
<evidence type="ECO:0000313" key="5">
    <source>
        <dbReference type="EnsemblMetazoa" id="XP_029343444.1"/>
    </source>
</evidence>
<keyword evidence="6" id="KW-1185">Reference proteome</keyword>
<feature type="region of interest" description="Disordered" evidence="3">
    <location>
        <begin position="1164"/>
        <end position="1277"/>
    </location>
</feature>
<reference evidence="5" key="2">
    <citation type="submission" date="2022-06" db="UniProtKB">
        <authorList>
            <consortium name="EnsemblMetazoa"/>
        </authorList>
    </citation>
    <scope>IDENTIFICATION</scope>
</reference>
<dbReference type="Pfam" id="PF13934">
    <property type="entry name" value="ELYS"/>
    <property type="match status" value="1"/>
</dbReference>
<feature type="domain" description="ELYS-like" evidence="4">
    <location>
        <begin position="112"/>
        <end position="317"/>
    </location>
</feature>
<protein>
    <recommendedName>
        <fullName evidence="4">ELYS-like domain-containing protein</fullName>
    </recommendedName>
</protein>
<evidence type="ECO:0000256" key="2">
    <source>
        <dbReference type="ARBA" id="ARBA00023242"/>
    </source>
</evidence>
<evidence type="ECO:0000313" key="6">
    <source>
        <dbReference type="Proteomes" id="UP000007819"/>
    </source>
</evidence>
<evidence type="ECO:0000256" key="3">
    <source>
        <dbReference type="SAM" id="MobiDB-lite"/>
    </source>
</evidence>
<feature type="compositionally biased region" description="Low complexity" evidence="3">
    <location>
        <begin position="2320"/>
        <end position="2336"/>
    </location>
</feature>
<dbReference type="KEGG" id="api:100160178"/>
<sequence>MLCVKHFLEDLHNAYGIHIINVDYSYRVYTLNLVTQYFKAVTCFLNYGLLPESNEEDPTQKIIQCDFTPLIQYAIKRRLEFGDLSLYLIDAFVSNEPKGNKLIEQWQHEGGEATKGLYPPSNVQCLLRIYLNAALSNQLKDFITIYFLIDVCSSQEIDLITANRMCNFAIEFDVENKGLNTLCRATWLLDHDMFEEAMDILASSHEWLVNDKSWDWYHWTVLKLLVYKEQYFWARFYMQLTKINLVNIDDHKFYVNLQIMNNQCFDTLIYLRARPFKEKQTLFEYFFDRCRETNRLKSLIEYLWDADEAELFFSYLKRFDDTETLTFQLLFLLQRGRHKEAIKLNQTLKASLKSNNNDALTITSLLVDGFEKNIPNIMKNDYGRLPLQSVYKKPNVVVKCMNNESKMFLMDRNKVNNLVKRQSASFTPSNSIDLFLPANNSTRKRSPIDDMICNEKRRKIDENLLSSPNANNEIVKPIEKQVLEILNTPLVEKTIASPSITSYSSILKTKFATNKQKISFSLDKTPRSSIRFSLPGNADTTVEGVDFEEVVNVQQIDNPENESFYSVNSSEANDLPNQIISERIPLTFQESHKDDFKMNISDEYEKMDISEENSCSGHEQIKIDDISENETKDEEMVLSSADECLLLTSDEEDDKEIPVSKLSPKNTSFNEDIKLLTAKSVSKDKKEILNQHFATLTPLGVDNNCPIPNIQENLSKNEKPLFNDVSTACLIQNTNSNEQRPVKKINEDIDCILLDSDSDESDILSVGSSRKKLSDDSIVSDGSVITEGNIGSDGSIILSCGTNESDGSIVLDDSIASDDGSIASEDSSDLENTRYGRFKSQRRQGGDDSYDEELEEEYIDEQEEEEEEVYDEIEEEEEEECEIEEEEECEIGEEEEVECEIEEEEEEEECEIEVKVVDKIAKNGGEIEIAEEGKEEEEEIAEDNEEEEGAEEEIAKEGEVDEIVEEDDEIEIYNIDSEESEREESPKQCENIWVRNDESDSELNSEVSNESNLEHPCMDDLDQQHIKFDENEEEKIINNCGITFTGNEEMGSEYKDKRYENDNDDNKSGHVVFINQNEEEDLEDREDFERVENEEYHSDKLADISYDENFDNLEEPDEVSDVIHSEESDFIINDASDENNSEEPDVTIEIENEENLKVQNVLDDKNEEHNFEEPNGSIHVGENNENLEVPNVIIDDNTNEQDSEEVHSILDDASEENSSEEPDILDVASDENSSERPDVSLNVGSEENNSEEPDVTIETENEENLKVQNVLDDKNEEHNFEEPNGILIGENNENLGVSDIILHNEKEVHKSEEPNGSIHVGESNENLEVPNVIIDDNTNEQDSEEVHSILDDASEENSSEEPDILDVASEENSSEEPDVLDVASDENSSERPDVSLNVGSEENNSEVLEYASEQNSFKGTNVILDDESTANNLKLLKTLKNEKTSENNELVDSNKIVYPIDSQSNSSENLTPRLYNVAQETHSNDNNQICDEENENSRSIITEDDNDSCVVEDNENVIEVVENTDKVNEPMNLDDIENNKDDLSIDQNEDNHCDEYTSANNDHSFEMFRNESNPIPDDGFNHLTMPGVEEDQLEMDVNQSTPFMFGESFFGQQETPEKKPMLLFGHLYSFENEQLNVDVQADKLETQESDMVNSGVDITNKEPEVEIEGETQDILELESLPESNPDDNFDTQNDTDSNKLRPECKEFKETFHDNGQTVLSSDSPHLKPIYFGNIDSVQIFENNEQTPSTSIDLSKKSVELKNKDLTSNECCDLLKIKQANPSIPNESEEQICKTDTVPTNTVENYTTNSVNTMESEKSSYVVEDDEKICPISQRSITTTSEPIQLMDINIQDANSKCATSVVSYSSNIDQFNDFSDNDQLLKNQNINENINTSLNNEEIESHQSVKLNIQDAEEVQSKCATSVMSCSLNIDQFDDIGDNDQLLKKININENINTSLNNEEIESHQPAKSVQKCIELETTIETVGPHCADASVKIQNVANENKISLAENIAELGKCCQKSSLNIPRIENYSLRSSSRRSISKTTECLLDIPSTTEQKLTLNKTKLLSDPIQENKTIVIDQIKKAKSIPSVDITPITTRSRAKSEPKQIQLDPISSNIFRSSGMVEDNSRQVRVSLSKKRSKSQENMSSIKRRSGRSKSLAPAENSEANKRKTVFGLEEIPEEDTPNTDTNIIKTERTALKKKPKFNFLSNSSKKIEYVNLTPKCQQDTKIRTPRRSKSLQPDPVLTFSVVKTKPKRSSSVNMLISNDEIPTEKDDLMGVLKKALNPPEKVRKRSVTESLRSRKKQKIQNQVEEVKKEVAGSKYNSNESNQSYQISNSSYSSEQLSPIVGNISQHMLYTPAKKRTKIRMNLDSENEYSSSDQSTDSNRIMTRSMIQNSSIVELDPIHRTLKSEIRPSKVPINRPRRRSSSVSSIPEIKTPKKSASSVFEKNELLFSKRKAKHNIKEPIVHAPIEPSIEPPSTSERRITRFQQSILDKSLQSTSVIGQDTTTNNITVPKQEKKKVTKKTILYDI</sequence>
<name>A0A8R2NQJ3_ACYPI</name>
<dbReference type="GO" id="GO:0005634">
    <property type="term" value="C:nucleus"/>
    <property type="evidence" value="ECO:0007669"/>
    <property type="project" value="UniProtKB-SubCell"/>
</dbReference>
<comment type="subcellular location">
    <subcellularLocation>
        <location evidence="1">Nucleus</location>
    </subcellularLocation>
</comment>
<feature type="region of interest" description="Disordered" evidence="3">
    <location>
        <begin position="2094"/>
        <end position="2173"/>
    </location>
</feature>
<feature type="region of interest" description="Disordered" evidence="3">
    <location>
        <begin position="2317"/>
        <end position="2336"/>
    </location>
</feature>
<dbReference type="InterPro" id="IPR025151">
    <property type="entry name" value="ELYS_dom"/>
</dbReference>
<feature type="region of interest" description="Disordered" evidence="3">
    <location>
        <begin position="1679"/>
        <end position="1699"/>
    </location>
</feature>
<feature type="compositionally biased region" description="Low complexity" evidence="3">
    <location>
        <begin position="812"/>
        <end position="825"/>
    </location>
</feature>
<dbReference type="EnsemblMetazoa" id="XM_029487584.1">
    <property type="protein sequence ID" value="XP_029343444.1"/>
    <property type="gene ID" value="LOC100160178"/>
</dbReference>
<evidence type="ECO:0000259" key="4">
    <source>
        <dbReference type="Pfam" id="PF13934"/>
    </source>
</evidence>
<feature type="compositionally biased region" description="Acidic residues" evidence="3">
    <location>
        <begin position="928"/>
        <end position="952"/>
    </location>
</feature>
<feature type="compositionally biased region" description="Low complexity" evidence="3">
    <location>
        <begin position="1002"/>
        <end position="1011"/>
    </location>
</feature>
<feature type="region of interest" description="Disordered" evidence="3">
    <location>
        <begin position="809"/>
        <end position="911"/>
    </location>
</feature>
<dbReference type="Proteomes" id="UP000007819">
    <property type="component" value="Chromosome X"/>
</dbReference>
<feature type="compositionally biased region" description="Acidic residues" evidence="3">
    <location>
        <begin position="1352"/>
        <end position="1379"/>
    </location>
</feature>
<dbReference type="PANTHER" id="PTHR21583:SF8">
    <property type="entry name" value="PROTEIN ELYS"/>
    <property type="match status" value="1"/>
</dbReference>
<feature type="compositionally biased region" description="Acidic residues" evidence="3">
    <location>
        <begin position="959"/>
        <end position="982"/>
    </location>
</feature>